<protein>
    <submittedName>
        <fullName evidence="1">Uncharacterized protein</fullName>
    </submittedName>
</protein>
<organism evidence="1">
    <name type="scientific">Arundo donax</name>
    <name type="common">Giant reed</name>
    <name type="synonym">Donax arundinaceus</name>
    <dbReference type="NCBI Taxonomy" id="35708"/>
    <lineage>
        <taxon>Eukaryota</taxon>
        <taxon>Viridiplantae</taxon>
        <taxon>Streptophyta</taxon>
        <taxon>Embryophyta</taxon>
        <taxon>Tracheophyta</taxon>
        <taxon>Spermatophyta</taxon>
        <taxon>Magnoliopsida</taxon>
        <taxon>Liliopsida</taxon>
        <taxon>Poales</taxon>
        <taxon>Poaceae</taxon>
        <taxon>PACMAD clade</taxon>
        <taxon>Arundinoideae</taxon>
        <taxon>Arundineae</taxon>
        <taxon>Arundo</taxon>
    </lineage>
</organism>
<proteinExistence type="predicted"/>
<dbReference type="EMBL" id="GBRH01190898">
    <property type="protein sequence ID" value="JAE06998.1"/>
    <property type="molecule type" value="Transcribed_RNA"/>
</dbReference>
<reference evidence="1" key="1">
    <citation type="submission" date="2014-09" db="EMBL/GenBank/DDBJ databases">
        <authorList>
            <person name="Magalhaes I.L.F."/>
            <person name="Oliveira U."/>
            <person name="Santos F.R."/>
            <person name="Vidigal T.H.D.A."/>
            <person name="Brescovit A.D."/>
            <person name="Santos A.J."/>
        </authorList>
    </citation>
    <scope>NUCLEOTIDE SEQUENCE</scope>
    <source>
        <tissue evidence="1">Shoot tissue taken approximately 20 cm above the soil surface</tissue>
    </source>
</reference>
<accession>A0A0A9FFG7</accession>
<sequence>MSAEERTINDFSGNVVYAWYIFLF</sequence>
<reference evidence="1" key="2">
    <citation type="journal article" date="2015" name="Data Brief">
        <title>Shoot transcriptome of the giant reed, Arundo donax.</title>
        <authorList>
            <person name="Barrero R.A."/>
            <person name="Guerrero F.D."/>
            <person name="Moolhuijzen P."/>
            <person name="Goolsby J.A."/>
            <person name="Tidwell J."/>
            <person name="Bellgard S.E."/>
            <person name="Bellgard M.I."/>
        </authorList>
    </citation>
    <scope>NUCLEOTIDE SEQUENCE</scope>
    <source>
        <tissue evidence="1">Shoot tissue taken approximately 20 cm above the soil surface</tissue>
    </source>
</reference>
<dbReference type="AlphaFoldDB" id="A0A0A9FFG7"/>
<evidence type="ECO:0000313" key="1">
    <source>
        <dbReference type="EMBL" id="JAE06998.1"/>
    </source>
</evidence>
<name>A0A0A9FFG7_ARUDO</name>